<sequence>MIDTHAHICDDRFDGDRTATLARATEAGVEAIIAVSETLVDAQRNLELAERFPQLRLACGLYPGYADLDAAEAMIPFMRAHADRWVAVGEVGLDYALAREPEQRAVQAEVLRRFALLAHEFNIPLNVHSRSAGRDVIEKLLGWGAVRVQMHAYHGPHKPALKAVEAGYFFSIPPSVMRSGQMRELVAKLPLSCLLLESDSPVLGPEAEVRNEPGNIARSVPVIAEVKGVSEAEVLEKVRENTIKLYGDVF</sequence>
<dbReference type="GO" id="GO:0046872">
    <property type="term" value="F:metal ion binding"/>
    <property type="evidence" value="ECO:0007669"/>
    <property type="project" value="UniProtKB-KW"/>
</dbReference>
<evidence type="ECO:0000256" key="1">
    <source>
        <dbReference type="ARBA" id="ARBA00009275"/>
    </source>
</evidence>
<dbReference type="PIRSF" id="PIRSF005902">
    <property type="entry name" value="DNase_TatD"/>
    <property type="match status" value="1"/>
</dbReference>
<reference evidence="5" key="1">
    <citation type="submission" date="2015-04" db="EMBL/GenBank/DDBJ databases">
        <authorList>
            <person name="Syromyatnikov M.Y."/>
            <person name="Popov V.N."/>
        </authorList>
    </citation>
    <scope>NUCLEOTIDE SEQUENCE</scope>
    <source>
        <strain evidence="5">MO-1</strain>
    </source>
</reference>
<dbReference type="AlphaFoldDB" id="A0A1S7LLX1"/>
<dbReference type="EMBL" id="LO017727">
    <property type="protein sequence ID" value="CRH07648.1"/>
    <property type="molecule type" value="Genomic_DNA"/>
</dbReference>
<feature type="binding site" evidence="4">
    <location>
        <position position="151"/>
    </location>
    <ligand>
        <name>a divalent metal cation</name>
        <dbReference type="ChEBI" id="CHEBI:60240"/>
        <label>2</label>
    </ligand>
</feature>
<feature type="binding site" evidence="4">
    <location>
        <position position="7"/>
    </location>
    <ligand>
        <name>a divalent metal cation</name>
        <dbReference type="ChEBI" id="CHEBI:60240"/>
        <label>1</label>
    </ligand>
</feature>
<dbReference type="Pfam" id="PF01026">
    <property type="entry name" value="TatD_DNase"/>
    <property type="match status" value="1"/>
</dbReference>
<feature type="binding site" evidence="4">
    <location>
        <position position="199"/>
    </location>
    <ligand>
        <name>a divalent metal cation</name>
        <dbReference type="ChEBI" id="CHEBI:60240"/>
        <label>1</label>
    </ligand>
</feature>
<feature type="binding site" evidence="4">
    <location>
        <position position="128"/>
    </location>
    <ligand>
        <name>a divalent metal cation</name>
        <dbReference type="ChEBI" id="CHEBI:60240"/>
        <label>2</label>
    </ligand>
</feature>
<evidence type="ECO:0000256" key="2">
    <source>
        <dbReference type="ARBA" id="ARBA00022723"/>
    </source>
</evidence>
<comment type="similarity">
    <text evidence="1">Belongs to the metallo-dependent hydrolases superfamily. TatD-type hydrolase family.</text>
</comment>
<proteinExistence type="inferred from homology"/>
<organism evidence="5">
    <name type="scientific">Magnetococcus massalia (strain MO-1)</name>
    <dbReference type="NCBI Taxonomy" id="451514"/>
    <lineage>
        <taxon>Bacteria</taxon>
        <taxon>Pseudomonadati</taxon>
        <taxon>Pseudomonadota</taxon>
        <taxon>Magnetococcia</taxon>
        <taxon>Magnetococcales</taxon>
        <taxon>Magnetococcaceae</taxon>
        <taxon>Magnetococcus</taxon>
    </lineage>
</organism>
<dbReference type="GO" id="GO:0016788">
    <property type="term" value="F:hydrolase activity, acting on ester bonds"/>
    <property type="evidence" value="ECO:0007669"/>
    <property type="project" value="InterPro"/>
</dbReference>
<dbReference type="CDD" id="cd01310">
    <property type="entry name" value="TatD_DNAse"/>
    <property type="match status" value="1"/>
</dbReference>
<dbReference type="InterPro" id="IPR032466">
    <property type="entry name" value="Metal_Hydrolase"/>
</dbReference>
<dbReference type="PANTHER" id="PTHR46317">
    <property type="entry name" value="HYDROLASE OF PHP SUPERFAMILY-RELATED PROTEIN"/>
    <property type="match status" value="1"/>
</dbReference>
<gene>
    <name evidence="5" type="primary">tatdn3</name>
    <name evidence="5" type="ORF">MAGMO_3512</name>
</gene>
<dbReference type="InterPro" id="IPR001130">
    <property type="entry name" value="TatD-like"/>
</dbReference>
<dbReference type="SUPFAM" id="SSF51556">
    <property type="entry name" value="Metallo-dependent hydrolases"/>
    <property type="match status" value="1"/>
</dbReference>
<dbReference type="EC" id="3.1.21.-" evidence="5"/>
<dbReference type="Gene3D" id="3.20.20.140">
    <property type="entry name" value="Metal-dependent hydrolases"/>
    <property type="match status" value="1"/>
</dbReference>
<keyword evidence="3 5" id="KW-0378">Hydrolase</keyword>
<keyword evidence="2 4" id="KW-0479">Metal-binding</keyword>
<evidence type="ECO:0000256" key="4">
    <source>
        <dbReference type="PIRSR" id="PIRSR005902-1"/>
    </source>
</evidence>
<feature type="binding site" evidence="4">
    <location>
        <position position="5"/>
    </location>
    <ligand>
        <name>a divalent metal cation</name>
        <dbReference type="ChEBI" id="CHEBI:60240"/>
        <label>1</label>
    </ligand>
</feature>
<protein>
    <submittedName>
        <fullName evidence="5">Deoxyribonuclease TATDN3, TatD-related deoxyribonuclease. Similar to peotein in Homo sapiens (Human), which belongs to the tatD DNase family</fullName>
        <ecNumber evidence="5">3.1.21.-</ecNumber>
    </submittedName>
</protein>
<dbReference type="PANTHER" id="PTHR46317:SF1">
    <property type="entry name" value="HYDROLASE, TATD FAMILY"/>
    <property type="match status" value="1"/>
</dbReference>
<evidence type="ECO:0000313" key="5">
    <source>
        <dbReference type="EMBL" id="CRH07648.1"/>
    </source>
</evidence>
<accession>A0A1S7LLX1</accession>
<name>A0A1S7LLX1_MAGMO</name>
<evidence type="ECO:0000256" key="3">
    <source>
        <dbReference type="ARBA" id="ARBA00022801"/>
    </source>
</evidence>
<feature type="binding site" evidence="4">
    <location>
        <position position="90"/>
    </location>
    <ligand>
        <name>a divalent metal cation</name>
        <dbReference type="ChEBI" id="CHEBI:60240"/>
        <label>1</label>
    </ligand>
</feature>